<protein>
    <submittedName>
        <fullName evidence="3">Universal stress protein</fullName>
    </submittedName>
</protein>
<reference evidence="3 4" key="1">
    <citation type="submission" date="2023-10" db="EMBL/GenBank/DDBJ databases">
        <title>Novel methanotroph of the genus Methylocapsa from a subarctic wetland.</title>
        <authorList>
            <person name="Belova S.E."/>
            <person name="Oshkin I.Y."/>
            <person name="Miroshnikov K."/>
            <person name="Dedysh S.N."/>
        </authorList>
    </citation>
    <scope>NUCLEOTIDE SEQUENCE [LARGE SCALE GENOMIC DNA]</scope>
    <source>
        <strain evidence="3 4">RX1</strain>
    </source>
</reference>
<dbReference type="PRINTS" id="PR01438">
    <property type="entry name" value="UNVRSLSTRESS"/>
</dbReference>
<comment type="similarity">
    <text evidence="1">Belongs to the universal stress protein A family.</text>
</comment>
<proteinExistence type="inferred from homology"/>
<evidence type="ECO:0000259" key="2">
    <source>
        <dbReference type="Pfam" id="PF00582"/>
    </source>
</evidence>
<dbReference type="EMBL" id="CP136862">
    <property type="protein sequence ID" value="WOJ90409.1"/>
    <property type="molecule type" value="Genomic_DNA"/>
</dbReference>
<dbReference type="Proteomes" id="UP001626536">
    <property type="component" value="Chromosome"/>
</dbReference>
<dbReference type="SUPFAM" id="SSF52402">
    <property type="entry name" value="Adenine nucleotide alpha hydrolases-like"/>
    <property type="match status" value="1"/>
</dbReference>
<evidence type="ECO:0000256" key="1">
    <source>
        <dbReference type="ARBA" id="ARBA00008791"/>
    </source>
</evidence>
<dbReference type="PANTHER" id="PTHR46268">
    <property type="entry name" value="STRESS RESPONSE PROTEIN NHAX"/>
    <property type="match status" value="1"/>
</dbReference>
<dbReference type="CDD" id="cd00293">
    <property type="entry name" value="USP-like"/>
    <property type="match status" value="1"/>
</dbReference>
<dbReference type="Gene3D" id="3.40.50.620">
    <property type="entry name" value="HUPs"/>
    <property type="match status" value="1"/>
</dbReference>
<name>A0ABZ0HVG6_9HYPH</name>
<sequence length="145" mass="14984">MKRFVAATDGSEGANRAIDVAAELAKAVGGSLHILNVAGNLSGEALDEVMRSASLEKNVGDIIDSHSRGILIAAAERARRLGALDVHTQSAWGDPAEKILEFAQSVRADAIAVGKRGQGRLAGLLLGSVSQKVVSLAPRVVIVVP</sequence>
<evidence type="ECO:0000313" key="4">
    <source>
        <dbReference type="Proteomes" id="UP001626536"/>
    </source>
</evidence>
<dbReference type="InterPro" id="IPR014729">
    <property type="entry name" value="Rossmann-like_a/b/a_fold"/>
</dbReference>
<evidence type="ECO:0000313" key="3">
    <source>
        <dbReference type="EMBL" id="WOJ90409.1"/>
    </source>
</evidence>
<dbReference type="RefSeq" id="WP_407339857.1">
    <property type="nucleotide sequence ID" value="NZ_CP136862.1"/>
</dbReference>
<keyword evidence="4" id="KW-1185">Reference proteome</keyword>
<organism evidence="3 4">
    <name type="scientific">Methylocapsa polymorpha</name>
    <dbReference type="NCBI Taxonomy" id="3080828"/>
    <lineage>
        <taxon>Bacteria</taxon>
        <taxon>Pseudomonadati</taxon>
        <taxon>Pseudomonadota</taxon>
        <taxon>Alphaproteobacteria</taxon>
        <taxon>Hyphomicrobiales</taxon>
        <taxon>Beijerinckiaceae</taxon>
        <taxon>Methylocapsa</taxon>
    </lineage>
</organism>
<dbReference type="PANTHER" id="PTHR46268:SF6">
    <property type="entry name" value="UNIVERSAL STRESS PROTEIN UP12"/>
    <property type="match status" value="1"/>
</dbReference>
<dbReference type="InterPro" id="IPR006016">
    <property type="entry name" value="UspA"/>
</dbReference>
<accession>A0ABZ0HVG6</accession>
<dbReference type="InterPro" id="IPR006015">
    <property type="entry name" value="Universal_stress_UspA"/>
</dbReference>
<feature type="domain" description="UspA" evidence="2">
    <location>
        <begin position="1"/>
        <end position="145"/>
    </location>
</feature>
<gene>
    <name evidence="3" type="ORF">RZS28_03695</name>
</gene>
<dbReference type="Pfam" id="PF00582">
    <property type="entry name" value="Usp"/>
    <property type="match status" value="1"/>
</dbReference>